<evidence type="ECO:0000256" key="7">
    <source>
        <dbReference type="SAM" id="Phobius"/>
    </source>
</evidence>
<dbReference type="Ensembl" id="ENSDLAT00005020690.2">
    <property type="protein sequence ID" value="ENSDLAP00005019234.1"/>
    <property type="gene ID" value="ENSDLAG00005009111.2"/>
</dbReference>
<keyword evidence="3 5" id="KW-1015">Disulfide bond</keyword>
<evidence type="ECO:0000256" key="6">
    <source>
        <dbReference type="SAM" id="MobiDB-lite"/>
    </source>
</evidence>
<reference evidence="10" key="1">
    <citation type="submission" date="2025-08" db="UniProtKB">
        <authorList>
            <consortium name="Ensembl"/>
        </authorList>
    </citation>
    <scope>IDENTIFICATION</scope>
</reference>
<feature type="transmembrane region" description="Helical" evidence="7">
    <location>
        <begin position="301"/>
        <end position="322"/>
    </location>
</feature>
<dbReference type="PANTHER" id="PTHR19325:SF569">
    <property type="entry name" value="COMPLEMENT COMPONENT 4 BINDING PROTEIN, SECRETORY-RELATED"/>
    <property type="match status" value="1"/>
</dbReference>
<sequence>MEVLLDTCERRRVRHLLLMYLFVVKAAADCPKPQGKGNIVLTNEALLKNNFPDASSVTFECVNGYVQENGTGIITCVSGTWTEPDIICIKKDCGPPKPQPNMSFNISDGTLFGAVIKVVCAKGYQVIGSSYKQCYSVGWTGRAKCQIVTCRAPDGVTNGKNNWDSSDEPKYGEIIHYDCDEGYTLVGNDEITCSETGEYDSQPPECKGVTTEGRITTEMATPTTPIYTQEASTSTGPSTTRTAHRDKTITTSPTTAVPPSTKGGRGLLAAEDKATTASVTAPTSFQGKNDGAVDTNQDNGYIPVIISVVSISIAVPIVVLFLHKYLLKRKGSYDTREDLKPELLQFQNL</sequence>
<dbReference type="Pfam" id="PF00084">
    <property type="entry name" value="Sushi"/>
    <property type="match status" value="3"/>
</dbReference>
<keyword evidence="2" id="KW-0677">Repeat</keyword>
<dbReference type="InterPro" id="IPR035976">
    <property type="entry name" value="Sushi/SCR/CCP_sf"/>
</dbReference>
<comment type="caution">
    <text evidence="5">Lacks conserved residue(s) required for the propagation of feature annotation.</text>
</comment>
<evidence type="ECO:0000256" key="4">
    <source>
        <dbReference type="ARBA" id="ARBA00023180"/>
    </source>
</evidence>
<feature type="disulfide bond" evidence="5">
    <location>
        <begin position="179"/>
        <end position="206"/>
    </location>
</feature>
<keyword evidence="1 5" id="KW-0768">Sushi</keyword>
<keyword evidence="7" id="KW-0812">Transmembrane</keyword>
<dbReference type="InterPro" id="IPR000436">
    <property type="entry name" value="Sushi_SCR_CCP_dom"/>
</dbReference>
<dbReference type="OMA" id="PTCTEIF"/>
<feature type="chain" id="PRO_5034684758" description="Sushi domain-containing protein" evidence="8">
    <location>
        <begin position="29"/>
        <end position="349"/>
    </location>
</feature>
<feature type="signal peptide" evidence="8">
    <location>
        <begin position="1"/>
        <end position="28"/>
    </location>
</feature>
<evidence type="ECO:0000256" key="2">
    <source>
        <dbReference type="ARBA" id="ARBA00022737"/>
    </source>
</evidence>
<evidence type="ECO:0000313" key="11">
    <source>
        <dbReference type="Proteomes" id="UP000694389"/>
    </source>
</evidence>
<dbReference type="CDD" id="cd00033">
    <property type="entry name" value="CCP"/>
    <property type="match status" value="2"/>
</dbReference>
<name>A0A8C4GMX2_DICLA</name>
<keyword evidence="11" id="KW-1185">Reference proteome</keyword>
<dbReference type="RefSeq" id="XP_051269649.1">
    <property type="nucleotide sequence ID" value="XM_051413689.1"/>
</dbReference>
<feature type="domain" description="Sushi" evidence="9">
    <location>
        <begin position="91"/>
        <end position="147"/>
    </location>
</feature>
<gene>
    <name evidence="10" type="primary">im:7151449</name>
</gene>
<evidence type="ECO:0000256" key="3">
    <source>
        <dbReference type="ARBA" id="ARBA00023157"/>
    </source>
</evidence>
<dbReference type="PANTHER" id="PTHR19325">
    <property type="entry name" value="COMPLEMENT COMPONENT-RELATED SUSHI DOMAIN-CONTAINING"/>
    <property type="match status" value="1"/>
</dbReference>
<evidence type="ECO:0000256" key="8">
    <source>
        <dbReference type="SAM" id="SignalP"/>
    </source>
</evidence>
<feature type="domain" description="Sushi" evidence="9">
    <location>
        <begin position="28"/>
        <end position="90"/>
    </location>
</feature>
<accession>A0A8C4GMX2</accession>
<organism evidence="10 11">
    <name type="scientific">Dicentrarchus labrax</name>
    <name type="common">European seabass</name>
    <name type="synonym">Morone labrax</name>
    <dbReference type="NCBI Taxonomy" id="13489"/>
    <lineage>
        <taxon>Eukaryota</taxon>
        <taxon>Metazoa</taxon>
        <taxon>Chordata</taxon>
        <taxon>Craniata</taxon>
        <taxon>Vertebrata</taxon>
        <taxon>Euteleostomi</taxon>
        <taxon>Actinopterygii</taxon>
        <taxon>Neopterygii</taxon>
        <taxon>Teleostei</taxon>
        <taxon>Neoteleostei</taxon>
        <taxon>Acanthomorphata</taxon>
        <taxon>Eupercaria</taxon>
        <taxon>Moronidae</taxon>
        <taxon>Dicentrarchus</taxon>
    </lineage>
</organism>
<dbReference type="OrthoDB" id="8961654at2759"/>
<dbReference type="GeneTree" id="ENSGT00940000161110"/>
<dbReference type="GeneID" id="127371083"/>
<dbReference type="SUPFAM" id="SSF57535">
    <property type="entry name" value="Complement control module/SCR domain"/>
    <property type="match status" value="3"/>
</dbReference>
<reference evidence="10" key="2">
    <citation type="submission" date="2025-09" db="UniProtKB">
        <authorList>
            <consortium name="Ensembl"/>
        </authorList>
    </citation>
    <scope>IDENTIFICATION</scope>
</reference>
<dbReference type="SMART" id="SM00032">
    <property type="entry name" value="CCP"/>
    <property type="match status" value="3"/>
</dbReference>
<keyword evidence="7" id="KW-0472">Membrane</keyword>
<feature type="disulfide bond" evidence="5">
    <location>
        <begin position="61"/>
        <end position="88"/>
    </location>
</feature>
<evidence type="ECO:0000256" key="5">
    <source>
        <dbReference type="PROSITE-ProRule" id="PRU00302"/>
    </source>
</evidence>
<feature type="disulfide bond" evidence="5">
    <location>
        <begin position="150"/>
        <end position="193"/>
    </location>
</feature>
<proteinExistence type="predicted"/>
<feature type="domain" description="Sushi" evidence="9">
    <location>
        <begin position="148"/>
        <end position="208"/>
    </location>
</feature>
<dbReference type="InterPro" id="IPR050350">
    <property type="entry name" value="Compl-Cell_Adhes-Reg"/>
</dbReference>
<dbReference type="Proteomes" id="UP000694389">
    <property type="component" value="Unassembled WGS sequence"/>
</dbReference>
<feature type="compositionally biased region" description="Polar residues" evidence="6">
    <location>
        <begin position="228"/>
        <end position="241"/>
    </location>
</feature>
<feature type="region of interest" description="Disordered" evidence="6">
    <location>
        <begin position="228"/>
        <end position="264"/>
    </location>
</feature>
<dbReference type="PROSITE" id="PS50923">
    <property type="entry name" value="SUSHI"/>
    <property type="match status" value="3"/>
</dbReference>
<evidence type="ECO:0000313" key="10">
    <source>
        <dbReference type="Ensembl" id="ENSDLAP00005019234.1"/>
    </source>
</evidence>
<dbReference type="Gene3D" id="2.10.70.10">
    <property type="entry name" value="Complement Module, domain 1"/>
    <property type="match status" value="3"/>
</dbReference>
<dbReference type="AlphaFoldDB" id="A0A8C4GMX2"/>
<keyword evidence="7" id="KW-1133">Transmembrane helix</keyword>
<keyword evidence="8" id="KW-0732">Signal</keyword>
<evidence type="ECO:0000256" key="1">
    <source>
        <dbReference type="ARBA" id="ARBA00022659"/>
    </source>
</evidence>
<protein>
    <recommendedName>
        <fullName evidence="9">Sushi domain-containing protein</fullName>
    </recommendedName>
</protein>
<evidence type="ECO:0000259" key="9">
    <source>
        <dbReference type="PROSITE" id="PS50923"/>
    </source>
</evidence>
<keyword evidence="4" id="KW-0325">Glycoprotein</keyword>
<feature type="compositionally biased region" description="Low complexity" evidence="6">
    <location>
        <begin position="249"/>
        <end position="261"/>
    </location>
</feature>